<evidence type="ECO:0000313" key="2">
    <source>
        <dbReference type="Proteomes" id="UP000680634"/>
    </source>
</evidence>
<organism evidence="1 2">
    <name type="scientific">Nissabacter archeti</name>
    <dbReference type="NCBI Taxonomy" id="1917880"/>
    <lineage>
        <taxon>Bacteria</taxon>
        <taxon>Pseudomonadati</taxon>
        <taxon>Pseudomonadota</taxon>
        <taxon>Gammaproteobacteria</taxon>
        <taxon>Enterobacterales</taxon>
        <taxon>Yersiniaceae</taxon>
        <taxon>Nissabacter</taxon>
    </lineage>
</organism>
<reference evidence="2" key="2">
    <citation type="submission" date="2023-07" db="EMBL/GenBank/DDBJ databases">
        <title>Genome-inferred correspondence between phylogeny and metabolic traits in the wild Drosophila gut microbiome.</title>
        <authorList>
            <person name="Bueno E."/>
            <person name="Blow F."/>
            <person name="Douglas A.E."/>
        </authorList>
    </citation>
    <scope>NUCLEOTIDE SEQUENCE [LARGE SCALE GENOMIC DNA]</scope>
    <source>
        <strain evidence="2">JGM97</strain>
    </source>
</reference>
<sequence>MKQNDNYPLARHSKFHFYHNATALPFARVGGAHFIIFKSGLDGGVQNLFCAPAVSRQAMKRPLLVRQLSWL</sequence>
<keyword evidence="2" id="KW-1185">Reference proteome</keyword>
<reference evidence="1 2" key="1">
    <citation type="submission" date="2020-12" db="EMBL/GenBank/DDBJ databases">
        <authorList>
            <person name="Mcmullen J.G."/>
        </authorList>
    </citation>
    <scope>NUCLEOTIDE SEQUENCE [LARGE SCALE GENOMIC DNA]</scope>
    <source>
        <strain evidence="1 2">JGM97</strain>
    </source>
</reference>
<comment type="caution">
    <text evidence="1">The sequence shown here is derived from an EMBL/GenBank/DDBJ whole genome shotgun (WGS) entry which is preliminary data.</text>
</comment>
<dbReference type="EMBL" id="JAERKB010000023">
    <property type="protein sequence ID" value="MBS0971563.1"/>
    <property type="molecule type" value="Genomic_DNA"/>
</dbReference>
<dbReference type="RefSeq" id="WP_212589701.1">
    <property type="nucleotide sequence ID" value="NZ_JAERKB010000023.1"/>
</dbReference>
<protein>
    <submittedName>
        <fullName evidence="1">Uncharacterized protein</fullName>
    </submittedName>
</protein>
<proteinExistence type="predicted"/>
<gene>
    <name evidence="1" type="ORF">JK232_22015</name>
</gene>
<name>A0ABS5JNH3_9GAMM</name>
<evidence type="ECO:0000313" key="1">
    <source>
        <dbReference type="EMBL" id="MBS0971563.1"/>
    </source>
</evidence>
<accession>A0ABS5JNH3</accession>
<dbReference type="Proteomes" id="UP000680634">
    <property type="component" value="Unassembled WGS sequence"/>
</dbReference>